<dbReference type="AlphaFoldDB" id="A0A3M9N0S0"/>
<dbReference type="SMART" id="SM00089">
    <property type="entry name" value="PKD"/>
    <property type="match status" value="1"/>
</dbReference>
<dbReference type="SUPFAM" id="SSF49299">
    <property type="entry name" value="PKD domain"/>
    <property type="match status" value="1"/>
</dbReference>
<proteinExistence type="predicted"/>
<evidence type="ECO:0000256" key="1">
    <source>
        <dbReference type="SAM" id="SignalP"/>
    </source>
</evidence>
<protein>
    <recommendedName>
        <fullName evidence="2">PKD domain-containing protein</fullName>
    </recommendedName>
</protein>
<feature type="chain" id="PRO_5018219458" description="PKD domain-containing protein" evidence="1">
    <location>
        <begin position="33"/>
        <end position="473"/>
    </location>
</feature>
<comment type="caution">
    <text evidence="3">The sequence shown here is derived from an EMBL/GenBank/DDBJ whole genome shotgun (WGS) entry which is preliminary data.</text>
</comment>
<dbReference type="InterPro" id="IPR013783">
    <property type="entry name" value="Ig-like_fold"/>
</dbReference>
<dbReference type="Gene3D" id="2.60.120.260">
    <property type="entry name" value="Galactose-binding domain-like"/>
    <property type="match status" value="1"/>
</dbReference>
<dbReference type="InterPro" id="IPR000601">
    <property type="entry name" value="PKD_dom"/>
</dbReference>
<accession>A0A3M9N0S0</accession>
<feature type="signal peptide" evidence="1">
    <location>
        <begin position="1"/>
        <end position="32"/>
    </location>
</feature>
<gene>
    <name evidence="3" type="ORF">EFB08_02255</name>
</gene>
<sequence>MQVINFHLKRNKTMKKYISYVTLLFLACFAWTGCELEDPELGTPPTAEQVTFTHTYDAANPNIVHFKSTAPGFKALWDFGNGTTAEGMEVDGAFPLEGNYTVKLTIYTSGGSASSSKTINIAQTNPVMLNREDYNFLTGGASQTAGKTWVFSPVGPMNFGGQVAAGGNNWWSQPLSEQNDCMKDDEYTFSLAGFKFENQSKGAMWGINNGAENQCVPQPATPVASTWNLYEEDGKTMLSVSNGETIAWDDNEGVYQVMELSENRLVIRKVCCGGEGVRNYVLVPKGYTPPVIQKPFKVVDINDTFDEPGNFTWSTDRALFNESFDNPAQVGINTSDKVARYTKSAGQANEFANIFIDLGYRIDLSQRNIIKLKVFVPSFNDYTSMLGAEDWAVKTLQKQVSVKLQNSLLGGNAYTTQAEVIQKVTQMDQWVELTFDFSNVSARTDFDKIVVQLGGEGHFNPGIFYLDDFRLMP</sequence>
<dbReference type="Pfam" id="PF18911">
    <property type="entry name" value="PKD_4"/>
    <property type="match status" value="1"/>
</dbReference>
<reference evidence="3 4" key="1">
    <citation type="submission" date="2018-11" db="EMBL/GenBank/DDBJ databases">
        <title>Rufibacter latericius sp. nov., isolated from water in Baiyang Lake.</title>
        <authorList>
            <person name="Yang Y."/>
        </authorList>
    </citation>
    <scope>NUCLEOTIDE SEQUENCE [LARGE SCALE GENOMIC DNA]</scope>
    <source>
        <strain evidence="3 4">R-22-1c-1</strain>
    </source>
</reference>
<feature type="domain" description="PKD" evidence="2">
    <location>
        <begin position="77"/>
        <end position="121"/>
    </location>
</feature>
<dbReference type="InterPro" id="IPR022409">
    <property type="entry name" value="PKD/Chitinase_dom"/>
</dbReference>
<dbReference type="Proteomes" id="UP000272117">
    <property type="component" value="Unassembled WGS sequence"/>
</dbReference>
<dbReference type="EMBL" id="RJJD01000001">
    <property type="protein sequence ID" value="RNI31370.1"/>
    <property type="molecule type" value="Genomic_DNA"/>
</dbReference>
<dbReference type="PROSITE" id="PS50093">
    <property type="entry name" value="PKD"/>
    <property type="match status" value="1"/>
</dbReference>
<keyword evidence="1" id="KW-0732">Signal</keyword>
<dbReference type="Gene3D" id="2.60.40.10">
    <property type="entry name" value="Immunoglobulins"/>
    <property type="match status" value="1"/>
</dbReference>
<evidence type="ECO:0000313" key="3">
    <source>
        <dbReference type="EMBL" id="RNI31370.1"/>
    </source>
</evidence>
<name>A0A3M9N0S0_9BACT</name>
<organism evidence="3 4">
    <name type="scientific">Rufibacter latericius</name>
    <dbReference type="NCBI Taxonomy" id="2487040"/>
    <lineage>
        <taxon>Bacteria</taxon>
        <taxon>Pseudomonadati</taxon>
        <taxon>Bacteroidota</taxon>
        <taxon>Cytophagia</taxon>
        <taxon>Cytophagales</taxon>
        <taxon>Hymenobacteraceae</taxon>
        <taxon>Rufibacter</taxon>
    </lineage>
</organism>
<keyword evidence="4" id="KW-1185">Reference proteome</keyword>
<dbReference type="InterPro" id="IPR035986">
    <property type="entry name" value="PKD_dom_sf"/>
</dbReference>
<evidence type="ECO:0000259" key="2">
    <source>
        <dbReference type="PROSITE" id="PS50093"/>
    </source>
</evidence>
<evidence type="ECO:0000313" key="4">
    <source>
        <dbReference type="Proteomes" id="UP000272117"/>
    </source>
</evidence>